<dbReference type="SMART" id="SM00028">
    <property type="entry name" value="TPR"/>
    <property type="match status" value="3"/>
</dbReference>
<evidence type="ECO:0000313" key="2">
    <source>
        <dbReference type="EMBL" id="KIX84547.1"/>
    </source>
</evidence>
<sequence>MPYRVPKLRLLPPRLPHEVERHRLKRLLEEAWARSPALVLAAGAGYGKTTLLVPYGGVYVALGKEAQDPVVLLWHLVAAYRGRGEGFGELEEVLDRGSWPLALEGLLEALLVLPPHLLVVDEAHLGVGRESLRVFLALLRVPTLRLAFLSRRLEPFEALGRVLTERELAFDPEEAWALAQVLAPELPGYEVERAQSLTRGWPLGLRLMLLAMRKGLRAEEVWREGEPRAALGHLLLASLPEEVQALAARLSVREEVGLEEAHPLLPYAEDLALERLEARLRFHPLVRAALMDRLPEGERRALLNRAAEEALGRGEALRAAQFLLEAGRLGHAADLLLAHGEEFLSQGLTHSVLGLLEALPEEVVQARPGLLLLLAEALRQASRYREAEAAYRAALARGLGRAYLGWARLYLDTVEPAKARPLLEEALRLYPEEARPLLAENLLNEGRVEEAARMGFAGPRLLLRLGRPWEALALLRAEPPASLAERSRPPLHHREGSLLRALLEAVSGSAEEAVRQAERGRWEAQVLESPFGVALAEARRGHALLALGRLEEALQAYRAALALAQGGPPRLQVEALGGLAALLEDWEEPFAQMVRLARASGDAWVEAFMTLTVAMARLRQGQEIGLPHLVGADPFLRALAEAYPFRDRGHDLLLSHPFLAEKTLFALPPERARRLLWEAGRLDVSYHPGVRVEVRAYGGFRVLVGGRPVRFRRRKTELMLALLLEKAWRREELQEALEVSGGEFRVLFSEALGLLEPGRPPRAPSYFLSADPCRLNPVPELYVDLWDPGAPFAPPYLGLDHPFLEEAALARTEAHRKRLLMSPDPQDWLQALLLDPLDEEAYLRLRTTPLAQRAEEVRREALRAL</sequence>
<accession>A0A0D6XA56</accession>
<keyword evidence="1" id="KW-0802">TPR repeat</keyword>
<comment type="caution">
    <text evidence="2">The sequence shown here is derived from an EMBL/GenBank/DDBJ whole genome shotgun (WGS) entry which is preliminary data.</text>
</comment>
<organism evidence="2 3">
    <name type="scientific">Thermus filiformis</name>
    <dbReference type="NCBI Taxonomy" id="276"/>
    <lineage>
        <taxon>Bacteria</taxon>
        <taxon>Thermotogati</taxon>
        <taxon>Deinococcota</taxon>
        <taxon>Deinococci</taxon>
        <taxon>Thermales</taxon>
        <taxon>Thermaceae</taxon>
        <taxon>Thermus</taxon>
    </lineage>
</organism>
<dbReference type="AlphaFoldDB" id="A0A0D6XA56"/>
<dbReference type="EMBL" id="JPSL02000039">
    <property type="protein sequence ID" value="KIX84547.1"/>
    <property type="molecule type" value="Genomic_DNA"/>
</dbReference>
<dbReference type="SUPFAM" id="SSF48452">
    <property type="entry name" value="TPR-like"/>
    <property type="match status" value="1"/>
</dbReference>
<feature type="repeat" description="TPR" evidence="1">
    <location>
        <begin position="534"/>
        <end position="567"/>
    </location>
</feature>
<dbReference type="SUPFAM" id="SSF52540">
    <property type="entry name" value="P-loop containing nucleoside triphosphate hydrolases"/>
    <property type="match status" value="1"/>
</dbReference>
<reference evidence="2 3" key="1">
    <citation type="journal article" date="2015" name="Genome Announc.">
        <title>Draft Genome Sequence of the Thermophile Thermus filiformis ATCC 43280, Producer of Carotenoid-(Di)glucoside-Branched Fatty Acid (Di)esters and Source of Hyperthermostable Enzymes of Biotechnological Interest.</title>
        <authorList>
            <person name="Mandelli F."/>
            <person name="Oliveira Ramires B."/>
            <person name="Couger M.B."/>
            <person name="Paixao D.A."/>
            <person name="Camilo C.M."/>
            <person name="Polikarpov I."/>
            <person name="Prade R."/>
            <person name="Riano-Pachon D.M."/>
            <person name="Squina F.M."/>
        </authorList>
    </citation>
    <scope>NUCLEOTIDE SEQUENCE [LARGE SCALE GENOMIC DNA]</scope>
    <source>
        <strain evidence="2 3">ATCC 43280</strain>
    </source>
</reference>
<keyword evidence="3" id="KW-1185">Reference proteome</keyword>
<name>A0A0D6XA56_THEFI</name>
<dbReference type="Proteomes" id="UP000030364">
    <property type="component" value="Unassembled WGS sequence"/>
</dbReference>
<evidence type="ECO:0000313" key="3">
    <source>
        <dbReference type="Proteomes" id="UP000030364"/>
    </source>
</evidence>
<protein>
    <recommendedName>
        <fullName evidence="4">MalT-like TPR region domain-containing protein</fullName>
    </recommendedName>
</protein>
<dbReference type="RefSeq" id="WP_038064695.1">
    <property type="nucleotide sequence ID" value="NZ_JPSL02000039.1"/>
</dbReference>
<evidence type="ECO:0000256" key="1">
    <source>
        <dbReference type="PROSITE-ProRule" id="PRU00339"/>
    </source>
</evidence>
<dbReference type="InterPro" id="IPR027417">
    <property type="entry name" value="P-loop_NTPase"/>
</dbReference>
<dbReference type="InterPro" id="IPR011990">
    <property type="entry name" value="TPR-like_helical_dom_sf"/>
</dbReference>
<dbReference type="OrthoDB" id="23704at2"/>
<evidence type="ECO:0008006" key="4">
    <source>
        <dbReference type="Google" id="ProtNLM"/>
    </source>
</evidence>
<dbReference type="Gene3D" id="1.25.40.10">
    <property type="entry name" value="Tetratricopeptide repeat domain"/>
    <property type="match status" value="1"/>
</dbReference>
<dbReference type="STRING" id="276.THFILI_07885"/>
<dbReference type="PROSITE" id="PS50005">
    <property type="entry name" value="TPR"/>
    <property type="match status" value="1"/>
</dbReference>
<gene>
    <name evidence="2" type="ORF">THFILI_07885</name>
</gene>
<dbReference type="InterPro" id="IPR019734">
    <property type="entry name" value="TPR_rpt"/>
</dbReference>
<proteinExistence type="predicted"/>